<evidence type="ECO:0000313" key="7">
    <source>
        <dbReference type="Proteomes" id="UP000247346"/>
    </source>
</evidence>
<dbReference type="OrthoDB" id="9803907at2"/>
<keyword evidence="3 4" id="KW-0067">ATP-binding</keyword>
<dbReference type="GO" id="GO:0016874">
    <property type="term" value="F:ligase activity"/>
    <property type="evidence" value="ECO:0007669"/>
    <property type="project" value="UniProtKB-KW"/>
</dbReference>
<evidence type="ECO:0000256" key="3">
    <source>
        <dbReference type="ARBA" id="ARBA00022840"/>
    </source>
</evidence>
<dbReference type="PANTHER" id="PTHR43585:SF2">
    <property type="entry name" value="ATP-GRASP ENZYME FSQD"/>
    <property type="match status" value="1"/>
</dbReference>
<dbReference type="SUPFAM" id="SSF56059">
    <property type="entry name" value="Glutathione synthetase ATP-binding domain-like"/>
    <property type="match status" value="1"/>
</dbReference>
<evidence type="ECO:0000256" key="1">
    <source>
        <dbReference type="ARBA" id="ARBA00022598"/>
    </source>
</evidence>
<dbReference type="GO" id="GO:0005524">
    <property type="term" value="F:ATP binding"/>
    <property type="evidence" value="ECO:0007669"/>
    <property type="project" value="UniProtKB-UniRule"/>
</dbReference>
<organism evidence="6 7">
    <name type="scientific">Xanthomonas sacchari</name>
    <dbReference type="NCBI Taxonomy" id="56458"/>
    <lineage>
        <taxon>Bacteria</taxon>
        <taxon>Pseudomonadati</taxon>
        <taxon>Pseudomonadota</taxon>
        <taxon>Gammaproteobacteria</taxon>
        <taxon>Lysobacterales</taxon>
        <taxon>Lysobacteraceae</taxon>
        <taxon>Xanthomonas</taxon>
    </lineage>
</organism>
<dbReference type="AlphaFoldDB" id="A0A2P5Z2W2"/>
<accession>A0A2P5Z2W2</accession>
<protein>
    <submittedName>
        <fullName evidence="6">Siderophore biosynthesis protein PvsA</fullName>
    </submittedName>
</protein>
<dbReference type="EMBL" id="MDEK01000010">
    <property type="protein sequence ID" value="PPU82042.1"/>
    <property type="molecule type" value="Genomic_DNA"/>
</dbReference>
<comment type="caution">
    <text evidence="6">The sequence shown here is derived from an EMBL/GenBank/DDBJ whole genome shotgun (WGS) entry which is preliminary data.</text>
</comment>
<dbReference type="PANTHER" id="PTHR43585">
    <property type="entry name" value="FUMIPYRROLE BIOSYNTHESIS PROTEIN C"/>
    <property type="match status" value="1"/>
</dbReference>
<dbReference type="Gene3D" id="3.30.470.20">
    <property type="entry name" value="ATP-grasp fold, B domain"/>
    <property type="match status" value="1"/>
</dbReference>
<evidence type="ECO:0000313" key="6">
    <source>
        <dbReference type="EMBL" id="PPU82042.1"/>
    </source>
</evidence>
<sequence length="408" mass="44542">MTPHDAPLLILSHVCHPAVTDGFLPAAQRLGVPVLLLTDHRHAHLEHFRRHPPAAPVQVLECDVFNPLGVLDLLGSLPQPPRAVFSNSDHLQTSAAVVAAALGVPGKDWQVCYAAKNKAAMRQRLRALGLPTPWFCSLAPGAQPPAQAPWPLIAKPREGVASLDVRHCADATALQTYLDDFWQRHPQRSVLLESMLEGPLFTLETLGDGRSLQPIGGFDVQLSAPPHFVECEARWRGATDTPVLQQALAQLQAFGIGFGVCHSEFILTADGPVLVEINYRSIGDGREFLLDRLFGGHWFDSVLGLHLGRPLPTLQARRTHALVRYYVAEHDGTLAVASADHASSDAHWEARYRRLRQPGDAIRLSHSNKDYLGVLDVLADTEVDLQQALDGTEASLHWRIDSSIGAAA</sequence>
<dbReference type="GeneID" id="93880081"/>
<dbReference type="PROSITE" id="PS50975">
    <property type="entry name" value="ATP_GRASP"/>
    <property type="match status" value="1"/>
</dbReference>
<dbReference type="InterPro" id="IPR011761">
    <property type="entry name" value="ATP-grasp"/>
</dbReference>
<keyword evidence="1" id="KW-0436">Ligase</keyword>
<name>A0A2P5Z2W2_9XANT</name>
<dbReference type="RefSeq" id="WP_010344345.1">
    <property type="nucleotide sequence ID" value="NZ_CP132343.1"/>
</dbReference>
<keyword evidence="2 4" id="KW-0547">Nucleotide-binding</keyword>
<feature type="domain" description="ATP-grasp" evidence="5">
    <location>
        <begin position="122"/>
        <end position="307"/>
    </location>
</feature>
<evidence type="ECO:0000259" key="5">
    <source>
        <dbReference type="PROSITE" id="PS50975"/>
    </source>
</evidence>
<gene>
    <name evidence="6" type="ORF">XsacCFBP4641_12015</name>
</gene>
<evidence type="ECO:0000256" key="4">
    <source>
        <dbReference type="PROSITE-ProRule" id="PRU00409"/>
    </source>
</evidence>
<proteinExistence type="predicted"/>
<dbReference type="GO" id="GO:0046872">
    <property type="term" value="F:metal ion binding"/>
    <property type="evidence" value="ECO:0007669"/>
    <property type="project" value="InterPro"/>
</dbReference>
<dbReference type="STRING" id="56458.SB85_00165"/>
<evidence type="ECO:0000256" key="2">
    <source>
        <dbReference type="ARBA" id="ARBA00022741"/>
    </source>
</evidence>
<reference evidence="6 7" key="1">
    <citation type="submission" date="2016-08" db="EMBL/GenBank/DDBJ databases">
        <authorList>
            <person name="Seilhamer J.J."/>
        </authorList>
    </citation>
    <scope>NUCLEOTIDE SEQUENCE [LARGE SCALE GENOMIC DNA]</scope>
    <source>
        <strain evidence="6 7">CFBP4641</strain>
    </source>
</reference>
<dbReference type="InterPro" id="IPR052032">
    <property type="entry name" value="ATP-dep_AA_Ligase"/>
</dbReference>
<dbReference type="Proteomes" id="UP000247346">
    <property type="component" value="Unassembled WGS sequence"/>
</dbReference>